<evidence type="ECO:0000256" key="5">
    <source>
        <dbReference type="ARBA" id="ARBA00022989"/>
    </source>
</evidence>
<feature type="transmembrane region" description="Helical" evidence="8">
    <location>
        <begin position="6"/>
        <end position="21"/>
    </location>
</feature>
<feature type="transmembrane region" description="Helical" evidence="8">
    <location>
        <begin position="400"/>
        <end position="417"/>
    </location>
</feature>
<protein>
    <recommendedName>
        <fullName evidence="9">NADH:quinone oxidoreductase/Mrp antiporter transmembrane domain-containing protein</fullName>
    </recommendedName>
</protein>
<feature type="transmembrane region" description="Helical" evidence="8">
    <location>
        <begin position="363"/>
        <end position="380"/>
    </location>
</feature>
<comment type="caution">
    <text evidence="10">The sequence shown here is derived from an EMBL/GenBank/DDBJ whole genome shotgun (WGS) entry which is preliminary data.</text>
</comment>
<feature type="transmembrane region" description="Helical" evidence="8">
    <location>
        <begin position="235"/>
        <end position="255"/>
    </location>
</feature>
<dbReference type="PANTHER" id="PTHR42703">
    <property type="entry name" value="NADH DEHYDROGENASE"/>
    <property type="match status" value="1"/>
</dbReference>
<evidence type="ECO:0000256" key="1">
    <source>
        <dbReference type="ARBA" id="ARBA00004651"/>
    </source>
</evidence>
<accession>A0A9W5YFM7</accession>
<dbReference type="InterPro" id="IPR001750">
    <property type="entry name" value="ND/Mrp_TM"/>
</dbReference>
<keyword evidence="3" id="KW-1003">Cell membrane</keyword>
<keyword evidence="4 7" id="KW-0812">Transmembrane</keyword>
<feature type="transmembrane region" description="Helical" evidence="8">
    <location>
        <begin position="28"/>
        <end position="48"/>
    </location>
</feature>
<dbReference type="AlphaFoldDB" id="A0A9W5YFM7"/>
<feature type="transmembrane region" description="Helical" evidence="8">
    <location>
        <begin position="477"/>
        <end position="493"/>
    </location>
</feature>
<sequence>MIPLYVFILSPIMIATISYIFKTKYNNIIILICQLILFSCSIIDFIFVKYNSKLSCVIGNYKKGIGIALEADTISIVFVMLVIFLFTCMLIYNFNKHYMNNLFLFLFLILQGLINGIFLSMDLFNLYVLIEVSTLVVSILIMFKKDSSSIYDGMIYLFINIVAMTFFLLGTGYMYKIFGYLDFTTIYDNMHKVKDTKSLILPYSLLITAVSLKSAIMPLFSWLPRAHGSHSSPSIVSAILSGLYVKCGVYLFIRFQNLFSPAFDTNTIFLIMGFLTAVIGFIFALSQVDIKLILSYHTISQIGLIIFGLSLNDIYSHWGSIYHIINHAIFKSVLFLTAGIIIEEYETRDIRQIRGVYKRMPFVSIYTFIAILGITGAPFFNGSISKYLIQKGSYSGILDYGLIFINLGTILSFVKYLSMFKGTYTGKKYSPPINQKIAISLLGTLCFLGGIFGIRLIKLLFNISLLITFDGYLIKSILYIFSIILGILFYKFIYNKIKIFNHIREINLSFNQICLTITVYFSAILITMMTLHRIGLISI</sequence>
<evidence type="ECO:0000256" key="2">
    <source>
        <dbReference type="ARBA" id="ARBA00005346"/>
    </source>
</evidence>
<proteinExistence type="inferred from homology"/>
<evidence type="ECO:0000256" key="4">
    <source>
        <dbReference type="ARBA" id="ARBA00022692"/>
    </source>
</evidence>
<evidence type="ECO:0000259" key="9">
    <source>
        <dbReference type="Pfam" id="PF00361"/>
    </source>
</evidence>
<keyword evidence="6 8" id="KW-0472">Membrane</keyword>
<dbReference type="RefSeq" id="WP_281819605.1">
    <property type="nucleotide sequence ID" value="NZ_BRLB01000027.1"/>
</dbReference>
<dbReference type="Proteomes" id="UP001144256">
    <property type="component" value="Unassembled WGS sequence"/>
</dbReference>
<feature type="transmembrane region" description="Helical" evidence="8">
    <location>
        <begin position="101"/>
        <end position="118"/>
    </location>
</feature>
<evidence type="ECO:0000256" key="7">
    <source>
        <dbReference type="RuleBase" id="RU000320"/>
    </source>
</evidence>
<feature type="transmembrane region" description="Helical" evidence="8">
    <location>
        <begin position="124"/>
        <end position="143"/>
    </location>
</feature>
<feature type="transmembrane region" description="Helical" evidence="8">
    <location>
        <begin position="267"/>
        <end position="285"/>
    </location>
</feature>
<dbReference type="PANTHER" id="PTHR42703:SF1">
    <property type="entry name" value="NA(+)_H(+) ANTIPORTER SUBUNIT D1"/>
    <property type="match status" value="1"/>
</dbReference>
<dbReference type="Pfam" id="PF00361">
    <property type="entry name" value="Proton_antipo_M"/>
    <property type="match status" value="1"/>
</dbReference>
<keyword evidence="11" id="KW-1185">Reference proteome</keyword>
<feature type="transmembrane region" description="Helical" evidence="8">
    <location>
        <begin position="321"/>
        <end position="342"/>
    </location>
</feature>
<evidence type="ECO:0000256" key="8">
    <source>
        <dbReference type="SAM" id="Phobius"/>
    </source>
</evidence>
<keyword evidence="5 8" id="KW-1133">Transmembrane helix</keyword>
<feature type="transmembrane region" description="Helical" evidence="8">
    <location>
        <begin position="292"/>
        <end position="309"/>
    </location>
</feature>
<evidence type="ECO:0000256" key="6">
    <source>
        <dbReference type="ARBA" id="ARBA00023136"/>
    </source>
</evidence>
<comment type="similarity">
    <text evidence="2">Belongs to the CPA3 antiporters (TC 2.A.63) subunit D family.</text>
</comment>
<feature type="transmembrane region" description="Helical" evidence="8">
    <location>
        <begin position="437"/>
        <end position="457"/>
    </location>
</feature>
<feature type="domain" description="NADH:quinone oxidoreductase/Mrp antiporter transmembrane" evidence="9">
    <location>
        <begin position="120"/>
        <end position="407"/>
    </location>
</feature>
<name>A0A9W5YFM7_9FIRM</name>
<organism evidence="10 11">
    <name type="scientific">Vallitalea longa</name>
    <dbReference type="NCBI Taxonomy" id="2936439"/>
    <lineage>
        <taxon>Bacteria</taxon>
        <taxon>Bacillati</taxon>
        <taxon>Bacillota</taxon>
        <taxon>Clostridia</taxon>
        <taxon>Lachnospirales</taxon>
        <taxon>Vallitaleaceae</taxon>
        <taxon>Vallitalea</taxon>
    </lineage>
</organism>
<dbReference type="InterPro" id="IPR050586">
    <property type="entry name" value="CPA3_Na-H_Antiporter_D"/>
</dbReference>
<feature type="transmembrane region" description="Helical" evidence="8">
    <location>
        <begin position="155"/>
        <end position="175"/>
    </location>
</feature>
<feature type="transmembrane region" description="Helical" evidence="8">
    <location>
        <begin position="200"/>
        <end position="223"/>
    </location>
</feature>
<comment type="subcellular location">
    <subcellularLocation>
        <location evidence="1">Cell membrane</location>
        <topology evidence="1">Multi-pass membrane protein</topology>
    </subcellularLocation>
    <subcellularLocation>
        <location evidence="7">Membrane</location>
        <topology evidence="7">Multi-pass membrane protein</topology>
    </subcellularLocation>
</comment>
<reference evidence="10" key="1">
    <citation type="submission" date="2022-06" db="EMBL/GenBank/DDBJ databases">
        <title>Vallitalea longa sp. nov., an anaerobic bacterium isolated from marine sediment.</title>
        <authorList>
            <person name="Hirano S."/>
            <person name="Terahara T."/>
            <person name="Mori K."/>
            <person name="Hamada M."/>
            <person name="Matsumoto R."/>
            <person name="Kobayashi T."/>
        </authorList>
    </citation>
    <scope>NUCLEOTIDE SEQUENCE</scope>
    <source>
        <strain evidence="10">SH18-1</strain>
    </source>
</reference>
<evidence type="ECO:0000313" key="11">
    <source>
        <dbReference type="Proteomes" id="UP001144256"/>
    </source>
</evidence>
<feature type="transmembrane region" description="Helical" evidence="8">
    <location>
        <begin position="74"/>
        <end position="94"/>
    </location>
</feature>
<gene>
    <name evidence="10" type="ORF">SH1V18_46540</name>
</gene>
<evidence type="ECO:0000313" key="10">
    <source>
        <dbReference type="EMBL" id="GKX32174.1"/>
    </source>
</evidence>
<dbReference type="GO" id="GO:0005886">
    <property type="term" value="C:plasma membrane"/>
    <property type="evidence" value="ECO:0007669"/>
    <property type="project" value="UniProtKB-SubCell"/>
</dbReference>
<feature type="transmembrane region" description="Helical" evidence="8">
    <location>
        <begin position="513"/>
        <end position="534"/>
    </location>
</feature>
<dbReference type="EMBL" id="BRLB01000027">
    <property type="protein sequence ID" value="GKX32174.1"/>
    <property type="molecule type" value="Genomic_DNA"/>
</dbReference>
<evidence type="ECO:0000256" key="3">
    <source>
        <dbReference type="ARBA" id="ARBA00022475"/>
    </source>
</evidence>